<name>A0A8T0MSU8_PANVG</name>
<gene>
    <name evidence="2" type="ORF">PVAP13_9NG385973</name>
</gene>
<organism evidence="2 3">
    <name type="scientific">Panicum virgatum</name>
    <name type="common">Blackwell switchgrass</name>
    <dbReference type="NCBI Taxonomy" id="38727"/>
    <lineage>
        <taxon>Eukaryota</taxon>
        <taxon>Viridiplantae</taxon>
        <taxon>Streptophyta</taxon>
        <taxon>Embryophyta</taxon>
        <taxon>Tracheophyta</taxon>
        <taxon>Spermatophyta</taxon>
        <taxon>Magnoliopsida</taxon>
        <taxon>Liliopsida</taxon>
        <taxon>Poales</taxon>
        <taxon>Poaceae</taxon>
        <taxon>PACMAD clade</taxon>
        <taxon>Panicoideae</taxon>
        <taxon>Panicodae</taxon>
        <taxon>Paniceae</taxon>
        <taxon>Panicinae</taxon>
        <taxon>Panicum</taxon>
        <taxon>Panicum sect. Hiantes</taxon>
    </lineage>
</organism>
<comment type="caution">
    <text evidence="2">The sequence shown here is derived from an EMBL/GenBank/DDBJ whole genome shotgun (WGS) entry which is preliminary data.</text>
</comment>
<evidence type="ECO:0000313" key="2">
    <source>
        <dbReference type="EMBL" id="KAG2538104.1"/>
    </source>
</evidence>
<dbReference type="Proteomes" id="UP000823388">
    <property type="component" value="Chromosome 9N"/>
</dbReference>
<evidence type="ECO:0000313" key="3">
    <source>
        <dbReference type="Proteomes" id="UP000823388"/>
    </source>
</evidence>
<feature type="region of interest" description="Disordered" evidence="1">
    <location>
        <begin position="81"/>
        <end position="103"/>
    </location>
</feature>
<accession>A0A8T0MSU8</accession>
<proteinExistence type="predicted"/>
<sequence length="131" mass="13364">MPRTAAGSPRRRGPPACRAPGQAGATGGLPPPAWAGTGDRPDARARSAALLPWPPRRSLRAMVAVDEGTVAALEGAVASTAMTRRRSRRRGAAAAARAGGGADARTRAGFAAARFAGDEEANRVRRSALLS</sequence>
<keyword evidence="3" id="KW-1185">Reference proteome</keyword>
<dbReference type="EMBL" id="CM029054">
    <property type="protein sequence ID" value="KAG2538104.1"/>
    <property type="molecule type" value="Genomic_DNA"/>
</dbReference>
<reference evidence="2" key="1">
    <citation type="submission" date="2020-05" db="EMBL/GenBank/DDBJ databases">
        <title>WGS assembly of Panicum virgatum.</title>
        <authorList>
            <person name="Lovell J.T."/>
            <person name="Jenkins J."/>
            <person name="Shu S."/>
            <person name="Juenger T.E."/>
            <person name="Schmutz J."/>
        </authorList>
    </citation>
    <scope>NUCLEOTIDE SEQUENCE</scope>
    <source>
        <strain evidence="2">AP13</strain>
    </source>
</reference>
<feature type="compositionally biased region" description="Low complexity" evidence="1">
    <location>
        <begin position="1"/>
        <end position="23"/>
    </location>
</feature>
<feature type="region of interest" description="Disordered" evidence="1">
    <location>
        <begin position="1"/>
        <end position="43"/>
    </location>
</feature>
<protein>
    <submittedName>
        <fullName evidence="2">Uncharacterized protein</fullName>
    </submittedName>
</protein>
<evidence type="ECO:0000256" key="1">
    <source>
        <dbReference type="SAM" id="MobiDB-lite"/>
    </source>
</evidence>
<dbReference type="AlphaFoldDB" id="A0A8T0MSU8"/>